<protein>
    <recommendedName>
        <fullName evidence="3">Lipoprotein</fullName>
    </recommendedName>
</protein>
<evidence type="ECO:0008006" key="3">
    <source>
        <dbReference type="Google" id="ProtNLM"/>
    </source>
</evidence>
<evidence type="ECO:0000313" key="1">
    <source>
        <dbReference type="EMBL" id="ABK98562.1"/>
    </source>
</evidence>
<dbReference type="KEGG" id="ppd:Ppro_0933"/>
<dbReference type="STRING" id="338966.Ppro_0933"/>
<name>A1AMJ2_PELPD</name>
<dbReference type="HOGENOM" id="CLU_2466288_0_0_7"/>
<dbReference type="AlphaFoldDB" id="A1AMJ2"/>
<keyword evidence="2" id="KW-1185">Reference proteome</keyword>
<dbReference type="EMBL" id="CP000482">
    <property type="protein sequence ID" value="ABK98562.1"/>
    <property type="molecule type" value="Genomic_DNA"/>
</dbReference>
<dbReference type="PROSITE" id="PS51257">
    <property type="entry name" value="PROKAR_LIPOPROTEIN"/>
    <property type="match status" value="1"/>
</dbReference>
<reference evidence="1 2" key="1">
    <citation type="submission" date="2006-10" db="EMBL/GenBank/DDBJ databases">
        <title>Complete sequence of chromosome of Pelobacter propionicus DSM 2379.</title>
        <authorList>
            <consortium name="US DOE Joint Genome Institute"/>
            <person name="Copeland A."/>
            <person name="Lucas S."/>
            <person name="Lapidus A."/>
            <person name="Barry K."/>
            <person name="Detter J.C."/>
            <person name="Glavina del Rio T."/>
            <person name="Hammon N."/>
            <person name="Israni S."/>
            <person name="Dalin E."/>
            <person name="Tice H."/>
            <person name="Pitluck S."/>
            <person name="Saunders E."/>
            <person name="Brettin T."/>
            <person name="Bruce D."/>
            <person name="Han C."/>
            <person name="Tapia R."/>
            <person name="Schmutz J."/>
            <person name="Larimer F."/>
            <person name="Land M."/>
            <person name="Hauser L."/>
            <person name="Kyrpides N."/>
            <person name="Kim E."/>
            <person name="Lovley D."/>
            <person name="Richardson P."/>
        </authorList>
    </citation>
    <scope>NUCLEOTIDE SEQUENCE [LARGE SCALE GENOMIC DNA]</scope>
    <source>
        <strain evidence="2">DSM 2379 / NBRC 103807 / OttBd1</strain>
    </source>
</reference>
<organism evidence="1 2">
    <name type="scientific">Pelobacter propionicus (strain DSM 2379 / NBRC 103807 / OttBd1)</name>
    <dbReference type="NCBI Taxonomy" id="338966"/>
    <lineage>
        <taxon>Bacteria</taxon>
        <taxon>Pseudomonadati</taxon>
        <taxon>Thermodesulfobacteriota</taxon>
        <taxon>Desulfuromonadia</taxon>
        <taxon>Desulfuromonadales</taxon>
        <taxon>Desulfuromonadaceae</taxon>
        <taxon>Pelobacter</taxon>
    </lineage>
</organism>
<gene>
    <name evidence="1" type="ordered locus">Ppro_0933</name>
</gene>
<evidence type="ECO:0000313" key="2">
    <source>
        <dbReference type="Proteomes" id="UP000006732"/>
    </source>
</evidence>
<dbReference type="Proteomes" id="UP000006732">
    <property type="component" value="Chromosome"/>
</dbReference>
<accession>A1AMJ2</accession>
<sequence length="88" mass="10168">MYARNFIHFFVVLLACNSLLIRPGQHPTRSGCHCVKHKTLFTQVTKIYIKSNRPTRHMACKKVFWPSPRIPFPGTFLAQLVILICNTI</sequence>
<proteinExistence type="predicted"/>